<dbReference type="EMBL" id="JACQPB010000001">
    <property type="protein sequence ID" value="MBI4209887.1"/>
    <property type="molecule type" value="Genomic_DNA"/>
</dbReference>
<dbReference type="GO" id="GO:0005886">
    <property type="term" value="C:plasma membrane"/>
    <property type="evidence" value="ECO:0007669"/>
    <property type="project" value="UniProtKB-SubCell"/>
</dbReference>
<name>A0A8T3YJY3_9ARCH</name>
<keyword evidence="5 6" id="KW-0472">Membrane</keyword>
<comment type="subcellular location">
    <subcellularLocation>
        <location evidence="1">Cell membrane</location>
        <topology evidence="1">Multi-pass membrane protein</topology>
    </subcellularLocation>
</comment>
<reference evidence="8" key="1">
    <citation type="submission" date="2020-07" db="EMBL/GenBank/DDBJ databases">
        <title>Huge and variable diversity of episymbiotic CPR bacteria and DPANN archaea in groundwater ecosystems.</title>
        <authorList>
            <person name="He C.Y."/>
            <person name="Keren R."/>
            <person name="Whittaker M."/>
            <person name="Farag I.F."/>
            <person name="Doudna J."/>
            <person name="Cate J.H.D."/>
            <person name="Banfield J.F."/>
        </authorList>
    </citation>
    <scope>NUCLEOTIDE SEQUENCE</scope>
    <source>
        <strain evidence="8">NC_groundwater_1296_Ag_S-0.2um_52_80</strain>
    </source>
</reference>
<feature type="transmembrane region" description="Helical" evidence="6">
    <location>
        <begin position="302"/>
        <end position="324"/>
    </location>
</feature>
<feature type="domain" description="Type II secretion system protein GspF" evidence="7">
    <location>
        <begin position="97"/>
        <end position="219"/>
    </location>
</feature>
<evidence type="ECO:0000256" key="5">
    <source>
        <dbReference type="ARBA" id="ARBA00023136"/>
    </source>
</evidence>
<dbReference type="PANTHER" id="PTHR35402">
    <property type="entry name" value="INTEGRAL MEMBRANE PROTEIN-RELATED"/>
    <property type="match status" value="1"/>
</dbReference>
<dbReference type="Proteomes" id="UP000732298">
    <property type="component" value="Unassembled WGS sequence"/>
</dbReference>
<protein>
    <submittedName>
        <fullName evidence="8">Type II secretion system F family protein</fullName>
    </submittedName>
</protein>
<comment type="caution">
    <text evidence="8">The sequence shown here is derived from an EMBL/GenBank/DDBJ whole genome shotgun (WGS) entry which is preliminary data.</text>
</comment>
<proteinExistence type="predicted"/>
<evidence type="ECO:0000256" key="4">
    <source>
        <dbReference type="ARBA" id="ARBA00022989"/>
    </source>
</evidence>
<organism evidence="8 9">
    <name type="scientific">Candidatus Iainarchaeum sp</name>
    <dbReference type="NCBI Taxonomy" id="3101447"/>
    <lineage>
        <taxon>Archaea</taxon>
        <taxon>Candidatus Iainarchaeota</taxon>
        <taxon>Candidatus Iainarchaeia</taxon>
        <taxon>Candidatus Iainarchaeales</taxon>
        <taxon>Candidatus Iainarchaeaceae</taxon>
        <taxon>Candidatus Iainarchaeum</taxon>
    </lineage>
</organism>
<evidence type="ECO:0000256" key="1">
    <source>
        <dbReference type="ARBA" id="ARBA00004651"/>
    </source>
</evidence>
<keyword evidence="2" id="KW-1003">Cell membrane</keyword>
<evidence type="ECO:0000256" key="2">
    <source>
        <dbReference type="ARBA" id="ARBA00022475"/>
    </source>
</evidence>
<dbReference type="AlphaFoldDB" id="A0A8T3YJY3"/>
<evidence type="ECO:0000313" key="9">
    <source>
        <dbReference type="Proteomes" id="UP000732298"/>
    </source>
</evidence>
<dbReference type="InterPro" id="IPR056569">
    <property type="entry name" value="ArlJ-like"/>
</dbReference>
<evidence type="ECO:0000256" key="6">
    <source>
        <dbReference type="SAM" id="Phobius"/>
    </source>
</evidence>
<evidence type="ECO:0000259" key="7">
    <source>
        <dbReference type="Pfam" id="PF00482"/>
    </source>
</evidence>
<accession>A0A8T3YJY3</accession>
<feature type="transmembrane region" description="Helical" evidence="6">
    <location>
        <begin position="61"/>
        <end position="78"/>
    </location>
</feature>
<evidence type="ECO:0000313" key="8">
    <source>
        <dbReference type="EMBL" id="MBI4209887.1"/>
    </source>
</evidence>
<dbReference type="PANTHER" id="PTHR35402:SF1">
    <property type="entry name" value="TYPE II SECRETION SYSTEM PROTEIN GSPF DOMAIN-CONTAINING PROTEIN"/>
    <property type="match status" value="1"/>
</dbReference>
<keyword evidence="4 6" id="KW-1133">Transmembrane helix</keyword>
<keyword evidence="3 6" id="KW-0812">Transmembrane</keyword>
<feature type="transmembrane region" description="Helical" evidence="6">
    <location>
        <begin position="33"/>
        <end position="55"/>
    </location>
</feature>
<feature type="transmembrane region" description="Helical" evidence="6">
    <location>
        <begin position="267"/>
        <end position="290"/>
    </location>
</feature>
<sequence length="328" mass="35282">MYERFSSIVPKPVLSELKKQINYNNLGWKEKEFAGLIIMAGLALSALASGAAYFLYLEPLIIFPITLAGFFSLVYALLKLNSESKGKFVETILPDALQIIASNMKSGLTTEKAIFVAGRPEFGPLQLELRNASKSISSGERVEAALLGIGEKINSAVLGKTLWLITEGIRSGGQISDLLLQLAQDLRNQQGLQDEIKANTSIYVLLILFASMAGAPLLFGVSSFIVQSLTKQIADAPSIDVTVDVPSNLQLIKGTTTGKRTLPSVEFITLFSIISMALTSILASLTIGVINTGKEINGLKYIVPITAVSVIVFFAVKAFFSGLFQGLI</sequence>
<evidence type="ECO:0000256" key="3">
    <source>
        <dbReference type="ARBA" id="ARBA00022692"/>
    </source>
</evidence>
<dbReference type="InterPro" id="IPR018076">
    <property type="entry name" value="T2SS_GspF_dom"/>
</dbReference>
<feature type="transmembrane region" description="Helical" evidence="6">
    <location>
        <begin position="202"/>
        <end position="226"/>
    </location>
</feature>
<gene>
    <name evidence="8" type="ORF">HY544_00045</name>
</gene>
<dbReference type="Pfam" id="PF00482">
    <property type="entry name" value="T2SSF"/>
    <property type="match status" value="1"/>
</dbReference>